<gene>
    <name evidence="6" type="ORF">IU514_05555</name>
</gene>
<dbReference type="InterPro" id="IPR000700">
    <property type="entry name" value="PAS-assoc_C"/>
</dbReference>
<evidence type="ECO:0000259" key="3">
    <source>
        <dbReference type="PROSITE" id="PS50113"/>
    </source>
</evidence>
<dbReference type="InterPro" id="IPR000014">
    <property type="entry name" value="PAS"/>
</dbReference>
<dbReference type="Pfam" id="PF08447">
    <property type="entry name" value="PAS_3"/>
    <property type="match status" value="1"/>
</dbReference>
<dbReference type="Gene3D" id="3.30.450.20">
    <property type="entry name" value="PAS domain"/>
    <property type="match status" value="4"/>
</dbReference>
<dbReference type="InterPro" id="IPR001610">
    <property type="entry name" value="PAC"/>
</dbReference>
<keyword evidence="1" id="KW-0175">Coiled coil</keyword>
<dbReference type="SMART" id="SM00267">
    <property type="entry name" value="GGDEF"/>
    <property type="match status" value="1"/>
</dbReference>
<dbReference type="SUPFAM" id="SSF55073">
    <property type="entry name" value="Nucleotide cyclase"/>
    <property type="match status" value="1"/>
</dbReference>
<dbReference type="SUPFAM" id="SSF141868">
    <property type="entry name" value="EAL domain-like"/>
    <property type="match status" value="1"/>
</dbReference>
<dbReference type="Pfam" id="PF00989">
    <property type="entry name" value="PAS"/>
    <property type="match status" value="3"/>
</dbReference>
<accession>A0ABS0B764</accession>
<organism evidence="6 7">
    <name type="scientific">Lysobacter niastensis</name>
    <dbReference type="NCBI Taxonomy" id="380629"/>
    <lineage>
        <taxon>Bacteria</taxon>
        <taxon>Pseudomonadati</taxon>
        <taxon>Pseudomonadota</taxon>
        <taxon>Gammaproteobacteria</taxon>
        <taxon>Lysobacterales</taxon>
        <taxon>Lysobacteraceae</taxon>
        <taxon>Lysobacter</taxon>
    </lineage>
</organism>
<evidence type="ECO:0000259" key="4">
    <source>
        <dbReference type="PROSITE" id="PS50883"/>
    </source>
</evidence>
<dbReference type="InterPro" id="IPR052155">
    <property type="entry name" value="Biofilm_reg_signaling"/>
</dbReference>
<dbReference type="PROSITE" id="PS50883">
    <property type="entry name" value="EAL"/>
    <property type="match status" value="1"/>
</dbReference>
<dbReference type="InterPro" id="IPR001633">
    <property type="entry name" value="EAL_dom"/>
</dbReference>
<dbReference type="CDD" id="cd00130">
    <property type="entry name" value="PAS"/>
    <property type="match status" value="4"/>
</dbReference>
<feature type="domain" description="PAS" evidence="2">
    <location>
        <begin position="8"/>
        <end position="78"/>
    </location>
</feature>
<name>A0ABS0B764_9GAMM</name>
<feature type="domain" description="EAL" evidence="4">
    <location>
        <begin position="691"/>
        <end position="932"/>
    </location>
</feature>
<dbReference type="InterPro" id="IPR029787">
    <property type="entry name" value="Nucleotide_cyclase"/>
</dbReference>
<dbReference type="CDD" id="cd01948">
    <property type="entry name" value="EAL"/>
    <property type="match status" value="1"/>
</dbReference>
<dbReference type="PROSITE" id="PS50887">
    <property type="entry name" value="GGDEF"/>
    <property type="match status" value="1"/>
</dbReference>
<protein>
    <submittedName>
        <fullName evidence="6">PAS domain S-box protein</fullName>
    </submittedName>
</protein>
<feature type="domain" description="GGDEF" evidence="5">
    <location>
        <begin position="547"/>
        <end position="680"/>
    </location>
</feature>
<dbReference type="SMART" id="SM00052">
    <property type="entry name" value="EAL"/>
    <property type="match status" value="1"/>
</dbReference>
<feature type="domain" description="PAS" evidence="2">
    <location>
        <begin position="385"/>
        <end position="458"/>
    </location>
</feature>
<feature type="coiled-coil region" evidence="1">
    <location>
        <begin position="239"/>
        <end position="266"/>
    </location>
</feature>
<dbReference type="SMART" id="SM00091">
    <property type="entry name" value="PAS"/>
    <property type="match status" value="4"/>
</dbReference>
<feature type="domain" description="PAC" evidence="3">
    <location>
        <begin position="463"/>
        <end position="515"/>
    </location>
</feature>
<evidence type="ECO:0000256" key="1">
    <source>
        <dbReference type="SAM" id="Coils"/>
    </source>
</evidence>
<dbReference type="InterPro" id="IPR013655">
    <property type="entry name" value="PAS_fold_3"/>
</dbReference>
<dbReference type="PROSITE" id="PS50112">
    <property type="entry name" value="PAS"/>
    <property type="match status" value="3"/>
</dbReference>
<dbReference type="PROSITE" id="PS50113">
    <property type="entry name" value="PAC"/>
    <property type="match status" value="2"/>
</dbReference>
<dbReference type="CDD" id="cd01949">
    <property type="entry name" value="GGDEF"/>
    <property type="match status" value="1"/>
</dbReference>
<sequence>MSADPRTKRELMQQAFEHAPLGTILSGLNGRALAANPAACRMLGYDEAELLDLDLQSITHPGDSEVDVIGLQDLLAGRVESFTVAKRFVRKTGDTARIYQTVSLARDRKLRPRFFVSQLRDVTVESRTERQNDVLFRLSPDMLAVTPSDISRLERVNPAWQRTLGWSADDLATRPFLDLIHPTQREEAAALSEILQHDKEARSFRNLVRGKDGDYRWLEWNTYPRDGHRYCVVRDISHRQAIEQELREANQRLVEKDEQLSSVVDNIGDGLITFDANGTIHSFNGAASRMFGYAAEQIIGTNIEVLLTERLRDARDGEIQAYLQGGEPELVGKGHAVLPALRKDGSVIHLEVIVNALTTGEGELFVAVMRDVTERRKAEAELFADKERLRVTLESIGDGVITTDTHGCITYLNPVAERMTGWSNEEAIGESLPTVLVLTEEGSSDPPPNPVETVLRDGVVRGLTEDSILERRGGGRFAIEDSAAPIKNARDDVIGAVLVFHDVSEARRIAAEMTHQASHDPLTGLVNRRGFERRLDAALKQNEVTHGEMAVLFMDLDQFKLVNDTGGHVAGDELLKRLAGVFRRRLRQADTLARLGGDEFGVILENCSADGAKRIAESLRQAITHYPFMWEEHTFHVGVSIGLVLATGGAVGREEMLRRADAACYLAKDRGRNRIHVYKNDDQRRMRRRGEIGWIARIHQALEENRFVLARQASVELPTAKSAHFETLLRMMDSNGKLVMPMTFIPSAERYGLMPEIDRWVIGAAMKKLAGEDMGDEICFINLSGASVGDESFTEFVRTQVESSGVRADSVCFEITETAAIANLAHAESMISDIKKLGCRFALDDFGSGMSSFAYLKHLPVDYLKIDGTFVKHMDQDPIDCAMVEAINHIGHVMGIETIAEYVENQATVDLLASMGVNYAQGYWIEKPQLWT</sequence>
<feature type="domain" description="PAC" evidence="3">
    <location>
        <begin position="334"/>
        <end position="384"/>
    </location>
</feature>
<dbReference type="InterPro" id="IPR043128">
    <property type="entry name" value="Rev_trsase/Diguanyl_cyclase"/>
</dbReference>
<proteinExistence type="predicted"/>
<keyword evidence="7" id="KW-1185">Reference proteome</keyword>
<dbReference type="Pfam" id="PF00563">
    <property type="entry name" value="EAL"/>
    <property type="match status" value="1"/>
</dbReference>
<evidence type="ECO:0000313" key="7">
    <source>
        <dbReference type="Proteomes" id="UP001429984"/>
    </source>
</evidence>
<dbReference type="PANTHER" id="PTHR44757">
    <property type="entry name" value="DIGUANYLATE CYCLASE DGCP"/>
    <property type="match status" value="1"/>
</dbReference>
<dbReference type="InterPro" id="IPR035965">
    <property type="entry name" value="PAS-like_dom_sf"/>
</dbReference>
<evidence type="ECO:0000259" key="2">
    <source>
        <dbReference type="PROSITE" id="PS50112"/>
    </source>
</evidence>
<dbReference type="InterPro" id="IPR035919">
    <property type="entry name" value="EAL_sf"/>
</dbReference>
<evidence type="ECO:0000313" key="6">
    <source>
        <dbReference type="EMBL" id="MBF6023496.1"/>
    </source>
</evidence>
<feature type="domain" description="PAS" evidence="2">
    <location>
        <begin position="256"/>
        <end position="326"/>
    </location>
</feature>
<dbReference type="Gene3D" id="3.20.20.450">
    <property type="entry name" value="EAL domain"/>
    <property type="match status" value="1"/>
</dbReference>
<dbReference type="RefSeq" id="WP_194930109.1">
    <property type="nucleotide sequence ID" value="NZ_JADLZT010000003.1"/>
</dbReference>
<dbReference type="SMART" id="SM00086">
    <property type="entry name" value="PAC"/>
    <property type="match status" value="4"/>
</dbReference>
<evidence type="ECO:0000259" key="5">
    <source>
        <dbReference type="PROSITE" id="PS50887"/>
    </source>
</evidence>
<reference evidence="6 7" key="1">
    <citation type="submission" date="2020-11" db="EMBL/GenBank/DDBJ databases">
        <title>Draft Genome Sequence and Secondary Metabolite Biosynthetic Potential of the Lysobacter niastensis Type strain DSM 18481.</title>
        <authorList>
            <person name="Turrini P."/>
            <person name="Artuso I."/>
            <person name="Tescari M."/>
            <person name="Lugli G.A."/>
            <person name="Frangipani E."/>
            <person name="Ventura M."/>
            <person name="Visca P."/>
        </authorList>
    </citation>
    <scope>NUCLEOTIDE SEQUENCE [LARGE SCALE GENOMIC DNA]</scope>
    <source>
        <strain evidence="6 7">DSM 18481</strain>
    </source>
</reference>
<comment type="caution">
    <text evidence="6">The sequence shown here is derived from an EMBL/GenBank/DDBJ whole genome shotgun (WGS) entry which is preliminary data.</text>
</comment>
<dbReference type="SUPFAM" id="SSF55785">
    <property type="entry name" value="PYP-like sensor domain (PAS domain)"/>
    <property type="match status" value="4"/>
</dbReference>
<dbReference type="PANTHER" id="PTHR44757:SF4">
    <property type="entry name" value="DIGUANYLATE CYCLASE DGCE-RELATED"/>
    <property type="match status" value="1"/>
</dbReference>
<dbReference type="NCBIfam" id="TIGR00254">
    <property type="entry name" value="GGDEF"/>
    <property type="match status" value="1"/>
</dbReference>
<dbReference type="InterPro" id="IPR000160">
    <property type="entry name" value="GGDEF_dom"/>
</dbReference>
<dbReference type="EMBL" id="JADLZT010000003">
    <property type="protein sequence ID" value="MBF6023496.1"/>
    <property type="molecule type" value="Genomic_DNA"/>
</dbReference>
<dbReference type="Gene3D" id="3.30.70.270">
    <property type="match status" value="1"/>
</dbReference>
<dbReference type="InterPro" id="IPR013767">
    <property type="entry name" value="PAS_fold"/>
</dbReference>
<dbReference type="Proteomes" id="UP001429984">
    <property type="component" value="Unassembled WGS sequence"/>
</dbReference>
<dbReference type="Pfam" id="PF00990">
    <property type="entry name" value="GGDEF"/>
    <property type="match status" value="1"/>
</dbReference>
<dbReference type="NCBIfam" id="TIGR00229">
    <property type="entry name" value="sensory_box"/>
    <property type="match status" value="4"/>
</dbReference>